<evidence type="ECO:0000313" key="4">
    <source>
        <dbReference type="Proteomes" id="UP000077875"/>
    </source>
</evidence>
<dbReference type="Proteomes" id="UP000077875">
    <property type="component" value="Chromosome"/>
</dbReference>
<dbReference type="KEGG" id="haa:A5892_16875"/>
<keyword evidence="3" id="KW-0808">Transferase</keyword>
<accession>A0A172YI86</accession>
<evidence type="ECO:0000313" key="3">
    <source>
        <dbReference type="EMBL" id="ANF58934.1"/>
    </source>
</evidence>
<reference evidence="3 4" key="1">
    <citation type="submission" date="2016-04" db="EMBL/GenBank/DDBJ databases">
        <title>Complete Genome Sequence of Halotalea alkalilenta IHB B 13600.</title>
        <authorList>
            <person name="Swarnkar M.K."/>
            <person name="Sharma A."/>
            <person name="Kaushal K."/>
            <person name="Soni R."/>
            <person name="Rana S."/>
            <person name="Singh A.K."/>
            <person name="Gulati A."/>
        </authorList>
    </citation>
    <scope>NUCLEOTIDE SEQUENCE [LARGE SCALE GENOMIC DNA]</scope>
    <source>
        <strain evidence="3 4">IHB B 13600</strain>
    </source>
</reference>
<dbReference type="PANTHER" id="PTHR45947:SF3">
    <property type="entry name" value="SULFOQUINOVOSYL TRANSFERASE SQD2"/>
    <property type="match status" value="1"/>
</dbReference>
<dbReference type="GO" id="GO:0016757">
    <property type="term" value="F:glycosyltransferase activity"/>
    <property type="evidence" value="ECO:0007669"/>
    <property type="project" value="InterPro"/>
</dbReference>
<dbReference type="AlphaFoldDB" id="A0A172YI86"/>
<organism evidence="3 4">
    <name type="scientific">Halotalea alkalilenta</name>
    <dbReference type="NCBI Taxonomy" id="376489"/>
    <lineage>
        <taxon>Bacteria</taxon>
        <taxon>Pseudomonadati</taxon>
        <taxon>Pseudomonadota</taxon>
        <taxon>Gammaproteobacteria</taxon>
        <taxon>Oceanospirillales</taxon>
        <taxon>Halomonadaceae</taxon>
        <taxon>Halotalea</taxon>
    </lineage>
</organism>
<proteinExistence type="predicted"/>
<evidence type="ECO:0000259" key="2">
    <source>
        <dbReference type="Pfam" id="PF13439"/>
    </source>
</evidence>
<feature type="domain" description="Glycosyl transferase family 1" evidence="1">
    <location>
        <begin position="195"/>
        <end position="333"/>
    </location>
</feature>
<dbReference type="SUPFAM" id="SSF53756">
    <property type="entry name" value="UDP-Glycosyltransferase/glycogen phosphorylase"/>
    <property type="match status" value="1"/>
</dbReference>
<keyword evidence="4" id="KW-1185">Reference proteome</keyword>
<dbReference type="Gene3D" id="3.40.50.2000">
    <property type="entry name" value="Glycogen Phosphorylase B"/>
    <property type="match status" value="1"/>
</dbReference>
<dbReference type="InterPro" id="IPR028098">
    <property type="entry name" value="Glyco_trans_4-like_N"/>
</dbReference>
<dbReference type="PANTHER" id="PTHR45947">
    <property type="entry name" value="SULFOQUINOVOSYL TRANSFERASE SQD2"/>
    <property type="match status" value="1"/>
</dbReference>
<gene>
    <name evidence="3" type="ORF">A5892_16875</name>
</gene>
<dbReference type="InterPro" id="IPR001296">
    <property type="entry name" value="Glyco_trans_1"/>
</dbReference>
<dbReference type="Pfam" id="PF13439">
    <property type="entry name" value="Glyco_transf_4"/>
    <property type="match status" value="1"/>
</dbReference>
<dbReference type="RefSeq" id="WP_064123787.1">
    <property type="nucleotide sequence ID" value="NZ_CP015243.1"/>
</dbReference>
<protein>
    <submittedName>
        <fullName evidence="3">Glycosyl transferase family 1</fullName>
    </submittedName>
</protein>
<dbReference type="CDD" id="cd03804">
    <property type="entry name" value="GT4_WbaZ-like"/>
    <property type="match status" value="1"/>
</dbReference>
<dbReference type="InterPro" id="IPR050194">
    <property type="entry name" value="Glycosyltransferase_grp1"/>
</dbReference>
<sequence length="374" mass="42920">MKIALVTDWLISYAGSEKVEEAILGLFPEADVYTCVYDPDAFSQTRFVEHEVRQSFISRLPKAKTHYQKYLPLMPYAVEQFDLAAYDVIISSSHAVAKGVLTGPDQLHVCYCHTPIRYAWDFQHQYLAESGMGKGIKGIVARYLLHRLRLWDVRTANGVDFFVANSRYIARRINKVYRRDAEVIYPNVAVDDFSLVEEKDDFYLAASRLVPYKRVALIVEAFTKMPDKRLVVIGHGEQMGQIKQMLTPNITYLGYQPFAELKHYMEQAKAFVFAAEEDFGIMPIEAQACGTPVIAYGRGGALETVVDGETGIHFYEQSCAGIVAAVERFEREGVKRSPALIRSHAERFSRQRFDERFKNFVDERWSEFRRQRGF</sequence>
<feature type="domain" description="Glycosyltransferase subfamily 4-like N-terminal" evidence="2">
    <location>
        <begin position="39"/>
        <end position="188"/>
    </location>
</feature>
<dbReference type="EMBL" id="CP015243">
    <property type="protein sequence ID" value="ANF58934.1"/>
    <property type="molecule type" value="Genomic_DNA"/>
</dbReference>
<name>A0A172YI86_9GAMM</name>
<dbReference type="STRING" id="376489.A5892_16875"/>
<evidence type="ECO:0000259" key="1">
    <source>
        <dbReference type="Pfam" id="PF00534"/>
    </source>
</evidence>
<dbReference type="Pfam" id="PF00534">
    <property type="entry name" value="Glycos_transf_1"/>
    <property type="match status" value="1"/>
</dbReference>